<gene>
    <name evidence="1" type="ORF">PVK06_043217</name>
</gene>
<accession>A0ABR0MMW5</accession>
<evidence type="ECO:0000313" key="2">
    <source>
        <dbReference type="Proteomes" id="UP001358586"/>
    </source>
</evidence>
<keyword evidence="2" id="KW-1185">Reference proteome</keyword>
<protein>
    <submittedName>
        <fullName evidence="1">Uncharacterized protein</fullName>
    </submittedName>
</protein>
<organism evidence="1 2">
    <name type="scientific">Gossypium arboreum</name>
    <name type="common">Tree cotton</name>
    <name type="synonym">Gossypium nanking</name>
    <dbReference type="NCBI Taxonomy" id="29729"/>
    <lineage>
        <taxon>Eukaryota</taxon>
        <taxon>Viridiplantae</taxon>
        <taxon>Streptophyta</taxon>
        <taxon>Embryophyta</taxon>
        <taxon>Tracheophyta</taxon>
        <taxon>Spermatophyta</taxon>
        <taxon>Magnoliopsida</taxon>
        <taxon>eudicotyledons</taxon>
        <taxon>Gunneridae</taxon>
        <taxon>Pentapetalae</taxon>
        <taxon>rosids</taxon>
        <taxon>malvids</taxon>
        <taxon>Malvales</taxon>
        <taxon>Malvaceae</taxon>
        <taxon>Malvoideae</taxon>
        <taxon>Gossypium</taxon>
    </lineage>
</organism>
<sequence length="127" mass="14030">MSVRLKGGLGIRQMNQVNKALLDKTAWRDSVSTESYWAKICSSNPMITIFKNKKDTSFLRPVSSARVIIDRPTEAMTMHLKPLYIKVHIEGVPVSGVLVDGGAALLCSLGFRASHESLAWFPALNSR</sequence>
<evidence type="ECO:0000313" key="1">
    <source>
        <dbReference type="EMBL" id="KAK5775336.1"/>
    </source>
</evidence>
<dbReference type="EMBL" id="JARKNE010000012">
    <property type="protein sequence ID" value="KAK5775336.1"/>
    <property type="molecule type" value="Genomic_DNA"/>
</dbReference>
<reference evidence="1 2" key="1">
    <citation type="submission" date="2023-03" db="EMBL/GenBank/DDBJ databases">
        <title>WGS of Gossypium arboreum.</title>
        <authorList>
            <person name="Yu D."/>
        </authorList>
    </citation>
    <scope>NUCLEOTIDE SEQUENCE [LARGE SCALE GENOMIC DNA]</scope>
    <source>
        <tissue evidence="1">Leaf</tissue>
    </source>
</reference>
<name>A0ABR0MMW5_GOSAR</name>
<comment type="caution">
    <text evidence="1">The sequence shown here is derived from an EMBL/GenBank/DDBJ whole genome shotgun (WGS) entry which is preliminary data.</text>
</comment>
<dbReference type="Proteomes" id="UP001358586">
    <property type="component" value="Chromosome 12"/>
</dbReference>
<proteinExistence type="predicted"/>